<dbReference type="RefSeq" id="WP_074715744.1">
    <property type="nucleotide sequence ID" value="NZ_FNWV01000004.1"/>
</dbReference>
<proteinExistence type="predicted"/>
<accession>A0A1H6IZ92</accession>
<evidence type="ECO:0000313" key="2">
    <source>
        <dbReference type="Proteomes" id="UP000183190"/>
    </source>
</evidence>
<evidence type="ECO:0000313" key="1">
    <source>
        <dbReference type="EMBL" id="SEH55044.1"/>
    </source>
</evidence>
<dbReference type="OrthoDB" id="1821614at2"/>
<dbReference type="EMBL" id="FNWV01000004">
    <property type="protein sequence ID" value="SEH55044.1"/>
    <property type="molecule type" value="Genomic_DNA"/>
</dbReference>
<dbReference type="Proteomes" id="UP000183190">
    <property type="component" value="Unassembled WGS sequence"/>
</dbReference>
<reference evidence="1 2" key="1">
    <citation type="submission" date="2016-10" db="EMBL/GenBank/DDBJ databases">
        <authorList>
            <person name="de Groot N.N."/>
        </authorList>
    </citation>
    <scope>NUCLEOTIDE SEQUENCE [LARGE SCALE GENOMIC DNA]</scope>
    <source>
        <strain evidence="1 2">YAD2003</strain>
    </source>
</reference>
<protein>
    <submittedName>
        <fullName evidence="1">Uncharacterized protein</fullName>
    </submittedName>
</protein>
<gene>
    <name evidence="1" type="ORF">SAMN02910265_01361</name>
</gene>
<name>A0A1H6IZ92_RUMFL</name>
<organism evidence="1 2">
    <name type="scientific">Ruminococcus flavefaciens</name>
    <dbReference type="NCBI Taxonomy" id="1265"/>
    <lineage>
        <taxon>Bacteria</taxon>
        <taxon>Bacillati</taxon>
        <taxon>Bacillota</taxon>
        <taxon>Clostridia</taxon>
        <taxon>Eubacteriales</taxon>
        <taxon>Oscillospiraceae</taxon>
        <taxon>Ruminococcus</taxon>
    </lineage>
</organism>
<dbReference type="AlphaFoldDB" id="A0A1H6IZ92"/>
<sequence>MKKIIITLSSILVLAAAGSIGYTYYMTHPSVEYKTDNFSFKVPKGFKLLDDDELGLYDMMFSGPFHSRIYFDDCTYNCTVKAYTESSEDKAKAFDIGSGLECYSEHTTNTKSEPLIQYVAGTDTRFLDVKTSCSAIKGFLSEKAIKNIMKTVKYTSDFRIADLPEEYDYPYFSIKTGHKYFAADNEINNDKSLIDIKIRYTEGDDYFNSSYPAVFLSVSESGKTDPPSEMLDKRYEKFKSDSEYFFDPVRGQKELFGIKCEYLCFKQNFGEDGDIIKYEQYGFVKGDKNYLITAEGLIDKDESAISEMLDGITIK</sequence>